<feature type="domain" description="YdhG-like" evidence="1">
    <location>
        <begin position="21"/>
        <end position="128"/>
    </location>
</feature>
<protein>
    <recommendedName>
        <fullName evidence="1">YdhG-like domain-containing protein</fullName>
    </recommendedName>
</protein>
<dbReference type="SUPFAM" id="SSF159888">
    <property type="entry name" value="YdhG-like"/>
    <property type="match status" value="1"/>
</dbReference>
<proteinExistence type="predicted"/>
<dbReference type="STRING" id="1798680.A3J66_01140"/>
<evidence type="ECO:0000259" key="1">
    <source>
        <dbReference type="Pfam" id="PF08818"/>
    </source>
</evidence>
<dbReference type="Gene3D" id="3.90.1150.200">
    <property type="match status" value="1"/>
</dbReference>
<reference evidence="2 3" key="1">
    <citation type="journal article" date="2016" name="Nat. Commun.">
        <title>Thousands of microbial genomes shed light on interconnected biogeochemical processes in an aquifer system.</title>
        <authorList>
            <person name="Anantharaman K."/>
            <person name="Brown C.T."/>
            <person name="Hug L.A."/>
            <person name="Sharon I."/>
            <person name="Castelle C.J."/>
            <person name="Probst A.J."/>
            <person name="Thomas B.C."/>
            <person name="Singh A."/>
            <person name="Wilkins M.J."/>
            <person name="Karaoz U."/>
            <person name="Brodie E.L."/>
            <person name="Williams K.H."/>
            <person name="Hubbard S.S."/>
            <person name="Banfield J.F."/>
        </authorList>
    </citation>
    <scope>NUCLEOTIDE SEQUENCE [LARGE SCALE GENOMIC DNA]</scope>
</reference>
<dbReference type="Proteomes" id="UP000176282">
    <property type="component" value="Unassembled WGS sequence"/>
</dbReference>
<name>A0A1F6MAF0_9BACT</name>
<gene>
    <name evidence="2" type="ORF">A3J66_01140</name>
</gene>
<dbReference type="AlphaFoldDB" id="A0A1F6MAF0"/>
<evidence type="ECO:0000313" key="2">
    <source>
        <dbReference type="EMBL" id="OGH68617.1"/>
    </source>
</evidence>
<dbReference type="Pfam" id="PF08818">
    <property type="entry name" value="DUF1801"/>
    <property type="match status" value="1"/>
</dbReference>
<dbReference type="EMBL" id="MFQB01000011">
    <property type="protein sequence ID" value="OGH68617.1"/>
    <property type="molecule type" value="Genomic_DNA"/>
</dbReference>
<comment type="caution">
    <text evidence="2">The sequence shown here is derived from an EMBL/GenBank/DDBJ whole genome shotgun (WGS) entry which is preliminary data.</text>
</comment>
<organism evidence="2 3">
    <name type="scientific">Candidatus Magasanikbacteria bacterium RIFCSPHIGHO2_02_FULL_47_14</name>
    <dbReference type="NCBI Taxonomy" id="1798680"/>
    <lineage>
        <taxon>Bacteria</taxon>
        <taxon>Candidatus Magasanikiibacteriota</taxon>
    </lineage>
</organism>
<accession>A0A1F6MAF0</accession>
<dbReference type="InterPro" id="IPR014922">
    <property type="entry name" value="YdhG-like"/>
</dbReference>
<sequence>MFKPVKATSVKEYFAMLPEERRAPVKFLHTFIQKAAPSLRPTFASNMLGYGSFKYKNYKKEVIDWPIIGLASQKNYISLHICAIDNGQYIAEKYKSELGKVSVGKSCIRFKKLDDLNLKTLEKVIKLAAKSPGLVGV</sequence>
<evidence type="ECO:0000313" key="3">
    <source>
        <dbReference type="Proteomes" id="UP000176282"/>
    </source>
</evidence>